<dbReference type="Gene3D" id="1.10.3720.10">
    <property type="entry name" value="MetI-like"/>
    <property type="match status" value="1"/>
</dbReference>
<feature type="transmembrane region" description="Helical" evidence="8">
    <location>
        <begin position="192"/>
        <end position="217"/>
    </location>
</feature>
<dbReference type="Proteomes" id="UP000514462">
    <property type="component" value="Chromosome"/>
</dbReference>
<dbReference type="InterPro" id="IPR050366">
    <property type="entry name" value="BP-dependent_transpt_permease"/>
</dbReference>
<protein>
    <submittedName>
        <fullName evidence="10">ABC transporter permease</fullName>
    </submittedName>
</protein>
<evidence type="ECO:0000256" key="2">
    <source>
        <dbReference type="ARBA" id="ARBA00022448"/>
    </source>
</evidence>
<keyword evidence="2 8" id="KW-0813">Transport</keyword>
<keyword evidence="3" id="KW-1003">Cell membrane</keyword>
<proteinExistence type="inferred from homology"/>
<dbReference type="GO" id="GO:0005886">
    <property type="term" value="C:plasma membrane"/>
    <property type="evidence" value="ECO:0007669"/>
    <property type="project" value="UniProtKB-SubCell"/>
</dbReference>
<evidence type="ECO:0000256" key="5">
    <source>
        <dbReference type="ARBA" id="ARBA00022692"/>
    </source>
</evidence>
<feature type="transmembrane region" description="Helical" evidence="8">
    <location>
        <begin position="237"/>
        <end position="264"/>
    </location>
</feature>
<evidence type="ECO:0000256" key="1">
    <source>
        <dbReference type="ARBA" id="ARBA00004429"/>
    </source>
</evidence>
<sequence>MSRLASSDSSVILGASILTFLVVFALIVPVLGFDQPALQDLTDSLAPPTLAHPFGTDQFGRDMLSRIASGVRLSLGLSIASVLISAMTGVTLAVLAAWGNKWLSGGINAFANIIMSVPGLVLILIIAAIKPGSFLMLYLGIALTLWCEYYRVVKNIVIPIVRSSPVQASQLLGFGYRYIFCRHIWPEIRHKVWTLASFGAATSILLMSATGFVYAGLKPPTAELGLMITELFPYFSQAPWLLMQPITVLFCLILSFHLLAGSAVSDKFIWRQK</sequence>
<feature type="transmembrane region" description="Helical" evidence="8">
    <location>
        <begin position="110"/>
        <end position="129"/>
    </location>
</feature>
<reference evidence="11" key="1">
    <citation type="submission" date="2020-06" db="EMBL/GenBank/DDBJ databases">
        <title>REHAB project genomes.</title>
        <authorList>
            <person name="Shaw L.P."/>
        </authorList>
    </citation>
    <scope>NUCLEOTIDE SEQUENCE [LARGE SCALE GENOMIC DNA]</scope>
    <source>
        <strain evidence="11">RHBSTW-00938</strain>
    </source>
</reference>
<dbReference type="InterPro" id="IPR035906">
    <property type="entry name" value="MetI-like_sf"/>
</dbReference>
<dbReference type="AlphaFoldDB" id="A0AAP9R1I2"/>
<keyword evidence="6 8" id="KW-1133">Transmembrane helix</keyword>
<dbReference type="InterPro" id="IPR000515">
    <property type="entry name" value="MetI-like"/>
</dbReference>
<feature type="domain" description="ABC transmembrane type-1" evidence="9">
    <location>
        <begin position="71"/>
        <end position="260"/>
    </location>
</feature>
<evidence type="ECO:0000259" key="9">
    <source>
        <dbReference type="PROSITE" id="PS50928"/>
    </source>
</evidence>
<evidence type="ECO:0000256" key="3">
    <source>
        <dbReference type="ARBA" id="ARBA00022475"/>
    </source>
</evidence>
<dbReference type="PANTHER" id="PTHR43386">
    <property type="entry name" value="OLIGOPEPTIDE TRANSPORT SYSTEM PERMEASE PROTEIN APPC"/>
    <property type="match status" value="1"/>
</dbReference>
<evidence type="ECO:0000256" key="6">
    <source>
        <dbReference type="ARBA" id="ARBA00022989"/>
    </source>
</evidence>
<organism evidence="10 11">
    <name type="scientific">Klebsiella aerogenes</name>
    <name type="common">Enterobacter aerogenes</name>
    <dbReference type="NCBI Taxonomy" id="548"/>
    <lineage>
        <taxon>Bacteria</taxon>
        <taxon>Pseudomonadati</taxon>
        <taxon>Pseudomonadota</taxon>
        <taxon>Gammaproteobacteria</taxon>
        <taxon>Enterobacterales</taxon>
        <taxon>Enterobacteriaceae</taxon>
        <taxon>Klebsiella/Raoultella group</taxon>
        <taxon>Klebsiella</taxon>
    </lineage>
</organism>
<keyword evidence="5 8" id="KW-0812">Transmembrane</keyword>
<dbReference type="GO" id="GO:0071916">
    <property type="term" value="F:dipeptide transmembrane transporter activity"/>
    <property type="evidence" value="ECO:0007669"/>
    <property type="project" value="TreeGrafter"/>
</dbReference>
<dbReference type="SUPFAM" id="SSF161098">
    <property type="entry name" value="MetI-like"/>
    <property type="match status" value="1"/>
</dbReference>
<dbReference type="EMBL" id="CP055904">
    <property type="protein sequence ID" value="QMR42720.1"/>
    <property type="molecule type" value="Genomic_DNA"/>
</dbReference>
<keyword evidence="7 8" id="KW-0472">Membrane</keyword>
<evidence type="ECO:0000256" key="7">
    <source>
        <dbReference type="ARBA" id="ARBA00023136"/>
    </source>
</evidence>
<feature type="transmembrane region" description="Helical" evidence="8">
    <location>
        <begin position="135"/>
        <end position="153"/>
    </location>
</feature>
<dbReference type="PANTHER" id="PTHR43386:SF1">
    <property type="entry name" value="D,D-DIPEPTIDE TRANSPORT SYSTEM PERMEASE PROTEIN DDPC-RELATED"/>
    <property type="match status" value="1"/>
</dbReference>
<comment type="similarity">
    <text evidence="8">Belongs to the binding-protein-dependent transport system permease family.</text>
</comment>
<dbReference type="CDD" id="cd06261">
    <property type="entry name" value="TM_PBP2"/>
    <property type="match status" value="1"/>
</dbReference>
<dbReference type="PROSITE" id="PS50928">
    <property type="entry name" value="ABC_TM1"/>
    <property type="match status" value="1"/>
</dbReference>
<evidence type="ECO:0000313" key="10">
    <source>
        <dbReference type="EMBL" id="QMR42720.1"/>
    </source>
</evidence>
<accession>A0AAP9R1I2</accession>
<gene>
    <name evidence="10" type="ORF">HV331_19770</name>
</gene>
<evidence type="ECO:0000256" key="8">
    <source>
        <dbReference type="RuleBase" id="RU363032"/>
    </source>
</evidence>
<evidence type="ECO:0000313" key="11">
    <source>
        <dbReference type="Proteomes" id="UP000514462"/>
    </source>
</evidence>
<feature type="transmembrane region" description="Helical" evidence="8">
    <location>
        <begin position="73"/>
        <end position="98"/>
    </location>
</feature>
<name>A0AAP9R1I2_KLEAE</name>
<feature type="transmembrane region" description="Helical" evidence="8">
    <location>
        <begin position="12"/>
        <end position="33"/>
    </location>
</feature>
<dbReference type="Pfam" id="PF00528">
    <property type="entry name" value="BPD_transp_1"/>
    <property type="match status" value="1"/>
</dbReference>
<evidence type="ECO:0000256" key="4">
    <source>
        <dbReference type="ARBA" id="ARBA00022519"/>
    </source>
</evidence>
<keyword evidence="4" id="KW-0997">Cell inner membrane</keyword>
<comment type="subcellular location">
    <subcellularLocation>
        <location evidence="1">Cell inner membrane</location>
        <topology evidence="1">Multi-pass membrane protein</topology>
    </subcellularLocation>
    <subcellularLocation>
        <location evidence="8">Cell membrane</location>
        <topology evidence="8">Multi-pass membrane protein</topology>
    </subcellularLocation>
</comment>